<evidence type="ECO:0000256" key="3">
    <source>
        <dbReference type="ARBA" id="ARBA00022723"/>
    </source>
</evidence>
<dbReference type="Pfam" id="PF13087">
    <property type="entry name" value="AAA_12"/>
    <property type="match status" value="1"/>
</dbReference>
<dbReference type="GO" id="GO:0008270">
    <property type="term" value="F:zinc ion binding"/>
    <property type="evidence" value="ECO:0007669"/>
    <property type="project" value="UniProtKB-KW"/>
</dbReference>
<dbReference type="Pfam" id="PF13086">
    <property type="entry name" value="AAA_11"/>
    <property type="match status" value="1"/>
</dbReference>
<dbReference type="Pfam" id="PF20173">
    <property type="entry name" value="ZnF_RZ-type"/>
    <property type="match status" value="1"/>
</dbReference>
<dbReference type="PROSITE" id="PS51981">
    <property type="entry name" value="ZF_RZ"/>
    <property type="match status" value="1"/>
</dbReference>
<keyword evidence="4" id="KW-0863">Zinc-finger</keyword>
<dbReference type="PROSITE" id="PS00652">
    <property type="entry name" value="TNFR_NGFR_1"/>
    <property type="match status" value="1"/>
</dbReference>
<dbReference type="GO" id="GO:0031380">
    <property type="term" value="C:nuclear RNA-directed RNA polymerase complex"/>
    <property type="evidence" value="ECO:0007669"/>
    <property type="project" value="TreeGrafter"/>
</dbReference>
<keyword evidence="3" id="KW-0479">Metal-binding</keyword>
<dbReference type="Proteomes" id="UP000738325">
    <property type="component" value="Unassembled WGS sequence"/>
</dbReference>
<dbReference type="InterPro" id="IPR001368">
    <property type="entry name" value="TNFR/NGFR_Cys_rich_reg"/>
</dbReference>
<proteinExistence type="predicted"/>
<dbReference type="CDD" id="cd18808">
    <property type="entry name" value="SF1_C_Upf1"/>
    <property type="match status" value="1"/>
</dbReference>
<evidence type="ECO:0000256" key="6">
    <source>
        <dbReference type="ARBA" id="ARBA00022859"/>
    </source>
</evidence>
<dbReference type="OrthoDB" id="2423195at2759"/>
<evidence type="ECO:0000313" key="9">
    <source>
        <dbReference type="EMBL" id="KAG0314381.1"/>
    </source>
</evidence>
<dbReference type="InterPro" id="IPR046439">
    <property type="entry name" value="ZF_RZ_dom"/>
</dbReference>
<dbReference type="InterPro" id="IPR027417">
    <property type="entry name" value="P-loop_NTPase"/>
</dbReference>
<dbReference type="SUPFAM" id="SSF52540">
    <property type="entry name" value="P-loop containing nucleoside triphosphate hydrolases"/>
    <property type="match status" value="1"/>
</dbReference>
<name>A0A9P6R7X8_9FUNG</name>
<dbReference type="CDD" id="cd06008">
    <property type="entry name" value="NF-X1-zinc-finger"/>
    <property type="match status" value="1"/>
</dbReference>
<keyword evidence="10" id="KW-1185">Reference proteome</keyword>
<dbReference type="FunFam" id="3.40.50.300:FF:001660">
    <property type="entry name" value="NF-X1 finger and helicase protein, putative"/>
    <property type="match status" value="1"/>
</dbReference>
<dbReference type="PANTHER" id="PTHR10887:SF445">
    <property type="entry name" value="NFX1-TYPE ZINC FINGER-CONTAINING PROTEIN 1"/>
    <property type="match status" value="1"/>
</dbReference>
<comment type="subcellular location">
    <subcellularLocation>
        <location evidence="1">Cytoplasm</location>
    </subcellularLocation>
</comment>
<dbReference type="InterPro" id="IPR041679">
    <property type="entry name" value="DNA2/NAM7-like_C"/>
</dbReference>
<evidence type="ECO:0000259" key="8">
    <source>
        <dbReference type="PROSITE" id="PS51981"/>
    </source>
</evidence>
<dbReference type="InterPro" id="IPR045055">
    <property type="entry name" value="DNA2/NAM7-like"/>
</dbReference>
<dbReference type="GO" id="GO:0005737">
    <property type="term" value="C:cytoplasm"/>
    <property type="evidence" value="ECO:0007669"/>
    <property type="project" value="UniProtKB-SubCell"/>
</dbReference>
<evidence type="ECO:0000256" key="4">
    <source>
        <dbReference type="ARBA" id="ARBA00022771"/>
    </source>
</evidence>
<dbReference type="PANTHER" id="PTHR10887">
    <property type="entry name" value="DNA2/NAM7 HELICASE FAMILY"/>
    <property type="match status" value="1"/>
</dbReference>
<dbReference type="GO" id="GO:0004386">
    <property type="term" value="F:helicase activity"/>
    <property type="evidence" value="ECO:0007669"/>
    <property type="project" value="InterPro"/>
</dbReference>
<reference evidence="9" key="1">
    <citation type="journal article" date="2020" name="Fungal Divers.">
        <title>Resolving the Mortierellaceae phylogeny through synthesis of multi-gene phylogenetics and phylogenomics.</title>
        <authorList>
            <person name="Vandepol N."/>
            <person name="Liber J."/>
            <person name="Desiro A."/>
            <person name="Na H."/>
            <person name="Kennedy M."/>
            <person name="Barry K."/>
            <person name="Grigoriev I.V."/>
            <person name="Miller A.N."/>
            <person name="O'Donnell K."/>
            <person name="Stajich J.E."/>
            <person name="Bonito G."/>
        </authorList>
    </citation>
    <scope>NUCLEOTIDE SEQUENCE</scope>
    <source>
        <strain evidence="9">REB-010B</strain>
    </source>
</reference>
<dbReference type="GO" id="GO:0002376">
    <property type="term" value="P:immune system process"/>
    <property type="evidence" value="ECO:0007669"/>
    <property type="project" value="UniProtKB-KW"/>
</dbReference>
<keyword evidence="5" id="KW-0862">Zinc</keyword>
<feature type="domain" description="RZ-type" evidence="8">
    <location>
        <begin position="2097"/>
        <end position="2175"/>
    </location>
</feature>
<evidence type="ECO:0000256" key="1">
    <source>
        <dbReference type="ARBA" id="ARBA00004496"/>
    </source>
</evidence>
<dbReference type="GO" id="GO:0031048">
    <property type="term" value="P:regulatory ncRNA-mediated heterochromatin formation"/>
    <property type="evidence" value="ECO:0007669"/>
    <property type="project" value="TreeGrafter"/>
</dbReference>
<comment type="caution">
    <text evidence="9">The sequence shown here is derived from an EMBL/GenBank/DDBJ whole genome shotgun (WGS) entry which is preliminary data.</text>
</comment>
<keyword evidence="6" id="KW-0391">Immunity</keyword>
<dbReference type="InterPro" id="IPR047187">
    <property type="entry name" value="SF1_C_Upf1"/>
</dbReference>
<feature type="region of interest" description="Disordered" evidence="7">
    <location>
        <begin position="1"/>
        <end position="94"/>
    </location>
</feature>
<evidence type="ECO:0000256" key="7">
    <source>
        <dbReference type="SAM" id="MobiDB-lite"/>
    </source>
</evidence>
<gene>
    <name evidence="9" type="ORF">BGZ99_008165</name>
</gene>
<sequence length="2175" mass="244223">MMTVWQNNGGRDGSGGRGGRGRGQLNGNRGGRGGYPGGAGRGGYPGGVGRDGYPGGVGRGGYPGGAGRGGYPGGASRGSGGGGRMTDEQKTQIVSKRTTTIQIAGEGTDDIIVASEADEDLQHIASYILRKTDFTGFDGQQLVRRFINSCLLNMSNHHNVDTSGLLRELASVSGRARLTEIMTKPMVINGADSRDLLSFQFVILPFIGVLTREYLCQTTMTNESGIIYSTVYFYRDQFLKKGVMRCMDELLARGSLDYQSYDAQRLLRQDPSVCRVQSLQHALLGVVRLVYQLIKRIQDARIEMADIVGKLHTQQTTLAQITQVSADSQFINSVLSKEMTRLKLIISDAQGTVINPLNDDEHLRDQIRSTKNRGPNMVHLLQSYDPPGNLSQNGRRHDNDYSEISEIALLPTQDEITSSRPPFLPSNGISDAPHFLPPGWKRQVDIHFRLYREDMLDPIRKGILSFLAVLVRTGKGQEDILLKKRELRKHLDDNVSLNVYDNVQFLGMDCKTQPVGSIEISFAQPLQLKESKSNLARRKEFWERSKSRLMAGAMISIVRRLDTHIPTAGATTPPFDMVLGVVTKRDVDIMAKDEAEARIHISLTDPKLYLKLLNSTAQPGSKPRWLLVESPGGLFDVYRPILKALKQCVPAALPFGKYLAPTKEEEQERLLAEVKVDPPLYARAPQFTFDLSVLLKGRQCRLDVADPRSAENAIQVLQRRVAGDDNHKPLDATQAKALVETLSREVAIISGPPGTGKTKIGVDLMRVLLHNKRRMNSGPILCICYTNHALDQFLEHLLDEGIKEIVRVGPRSKSERLQDYNLESLRLSRDKPFSVRQSLRMANEEFELISEQVEELEKALRREYLDWKFVGPVLMLQNQEQWNQLQNQIREQPMFDENDDNTYTVQKSRRGGNEHPYVRWATGADLEEKRRFNEMAEAETMETEIVISNPYDALKEVIDQPQQYLRPILQKIPNRDRSLRHLHGDVWDMSLVERRRLIDFWRPEVQRAMMDEMSHLLSRIEKNKEIKDNAYDDIRRSILKETSVIGMTTSGAAKHQTLISAVAPKIIICEEAGEVLESHVLATLSDSTQHLILIGDHQQLRPQVIYELSSESRIGQNYNLDKSLFERLVTAPTNPVPMSCLTIQRRMRPEISSIIRNALYPDLEDGDKVFLYPPVSGMGKNLFMMDHTHPEDSKDEYGAQSHSNSFEVRIVEALAHYLIKNGYDKPGDIAVLTPYLGQLSKLRDRLRNSFMLVIDERDQADLDKQGEDKEEETVAGTNEHVGIKKVGLQSQLTLRTIDNYQGEEAKIVIISLVRSNANENGTTFGSGTIGFLKSSNRTNVLLSRAQHGMYLIGNATLMENAKNGLWPNIVDELRRFDRVGSGFPIICKNHPDIKNLVENPETFKVVSPNGGCHPDDSGHILVKCFQPCPRLHSICEHVCPKQCGEKCGNCMEFVDPLVLPCGHIFERPRCYQAKNQKLIKCKVKVTRALPNCEHEHVLECNRDPSLFTCEQPCRVPLKCGHNCERSCHECQKASSGNKTNKDLTSIKIDRTNHGKCRTKCGKNHFCGHACNYDCHQGSSCPPCAQKCEVICPHSSCHQKCDTACAACCEQCVWECEHQGKCNMPCGAPCDRLPCNERCSKNLDCGHRCPSVCGEICPLKKFCVECKDAKTMDSVVDVIMQQTLGEVDVEEDPILVPSCGHALTMTSMDGMMQMGEYFVSRTDKKTGDVEYIATKPLPGEQVSQVSCMLCRKPIVGLRRYGRRVRYAQLAQRTKKQHITSGSLMNSAVQALAVAQVKVEQGRKIFLETLAKNSTEPQTTAPNAESRTLGKFHDPGALFPKSDYDSLDVYKISPPQQTAWIVLLRPLRAPWNKFTQLHRTASKSPERQLFDAAVSHLYRIKTQVYTQSEDSNNSPLVSPEAISASDIVELCIRECGLPRGGHGGSAFVDSLQERTNILVVILAEAFIALKNAGVSSGWYWFVEDLICCTRFHADRLKVATINGRHDRKVAYARLLFMDVLVQETKWLGMRPFPEEEPEKDERLKRVENLERLFKLDMGEIIRNCPLGIKDECHARARTQEDAMTKARKVAKGESIYEPLTQEEKVQLFRAISQEFGGNGHWYQCANGHPYVIDRCGMAMEQSRCPECGAGVGGGNHVLRQDNARNMEYEGMYLNPNL</sequence>
<dbReference type="InterPro" id="IPR041677">
    <property type="entry name" value="DNA2/NAM7_AAA_11"/>
</dbReference>
<evidence type="ECO:0000313" key="10">
    <source>
        <dbReference type="Proteomes" id="UP000738325"/>
    </source>
</evidence>
<evidence type="ECO:0000256" key="2">
    <source>
        <dbReference type="ARBA" id="ARBA00022490"/>
    </source>
</evidence>
<keyword evidence="2" id="KW-0963">Cytoplasm</keyword>
<evidence type="ECO:0000256" key="5">
    <source>
        <dbReference type="ARBA" id="ARBA00022833"/>
    </source>
</evidence>
<accession>A0A9P6R7X8</accession>
<protein>
    <recommendedName>
        <fullName evidence="8">RZ-type domain-containing protein</fullName>
    </recommendedName>
</protein>
<dbReference type="Gene3D" id="3.40.50.300">
    <property type="entry name" value="P-loop containing nucleotide triphosphate hydrolases"/>
    <property type="match status" value="2"/>
</dbReference>
<feature type="compositionally biased region" description="Gly residues" evidence="7">
    <location>
        <begin position="10"/>
        <end position="84"/>
    </location>
</feature>
<organism evidence="9 10">
    <name type="scientific">Dissophora globulifera</name>
    <dbReference type="NCBI Taxonomy" id="979702"/>
    <lineage>
        <taxon>Eukaryota</taxon>
        <taxon>Fungi</taxon>
        <taxon>Fungi incertae sedis</taxon>
        <taxon>Mucoromycota</taxon>
        <taxon>Mortierellomycotina</taxon>
        <taxon>Mortierellomycetes</taxon>
        <taxon>Mortierellales</taxon>
        <taxon>Mortierellaceae</taxon>
        <taxon>Dissophora</taxon>
    </lineage>
</organism>
<dbReference type="EMBL" id="JAAAIP010000618">
    <property type="protein sequence ID" value="KAG0314381.1"/>
    <property type="molecule type" value="Genomic_DNA"/>
</dbReference>